<dbReference type="RefSeq" id="WP_073336676.1">
    <property type="nucleotide sequence ID" value="NZ_FQXM01000003.1"/>
</dbReference>
<evidence type="ECO:0000256" key="2">
    <source>
        <dbReference type="ARBA" id="ARBA00009904"/>
    </source>
</evidence>
<accession>A0A1M5RFT0</accession>
<dbReference type="PANTHER" id="PTHR11629:SF63">
    <property type="entry name" value="V-TYPE PROTON ATPASE SUBUNIT A"/>
    <property type="match status" value="1"/>
</dbReference>
<feature type="coiled-coil region" evidence="8">
    <location>
        <begin position="234"/>
        <end position="265"/>
    </location>
</feature>
<keyword evidence="6" id="KW-0406">Ion transport</keyword>
<dbReference type="GO" id="GO:0051117">
    <property type="term" value="F:ATPase binding"/>
    <property type="evidence" value="ECO:0007669"/>
    <property type="project" value="TreeGrafter"/>
</dbReference>
<evidence type="ECO:0000256" key="8">
    <source>
        <dbReference type="SAM" id="Coils"/>
    </source>
</evidence>
<dbReference type="GO" id="GO:0033179">
    <property type="term" value="C:proton-transporting V-type ATPase, V0 domain"/>
    <property type="evidence" value="ECO:0007669"/>
    <property type="project" value="InterPro"/>
</dbReference>
<comment type="similarity">
    <text evidence="2">Belongs to the V-ATPase 116 kDa subunit family.</text>
</comment>
<evidence type="ECO:0000256" key="6">
    <source>
        <dbReference type="ARBA" id="ARBA00023065"/>
    </source>
</evidence>
<protein>
    <submittedName>
        <fullName evidence="10">V/A-type H+-transporting ATPase subunit I</fullName>
    </submittedName>
</protein>
<feature type="transmembrane region" description="Helical" evidence="9">
    <location>
        <begin position="367"/>
        <end position="397"/>
    </location>
</feature>
<keyword evidence="7 9" id="KW-0472">Membrane</keyword>
<dbReference type="InterPro" id="IPR002490">
    <property type="entry name" value="V-ATPase_116kDa_su"/>
</dbReference>
<name>A0A1M5RFT0_9CLOT</name>
<dbReference type="PANTHER" id="PTHR11629">
    <property type="entry name" value="VACUOLAR PROTON ATPASES"/>
    <property type="match status" value="1"/>
</dbReference>
<dbReference type="OrthoDB" id="9803814at2"/>
<evidence type="ECO:0000256" key="5">
    <source>
        <dbReference type="ARBA" id="ARBA00022989"/>
    </source>
</evidence>
<feature type="transmembrane region" description="Helical" evidence="9">
    <location>
        <begin position="454"/>
        <end position="475"/>
    </location>
</feature>
<dbReference type="Pfam" id="PF01496">
    <property type="entry name" value="V_ATPase_I"/>
    <property type="match status" value="2"/>
</dbReference>
<reference evidence="10 11" key="1">
    <citation type="submission" date="2016-11" db="EMBL/GenBank/DDBJ databases">
        <authorList>
            <person name="Jaros S."/>
            <person name="Januszkiewicz K."/>
            <person name="Wedrychowicz H."/>
        </authorList>
    </citation>
    <scope>NUCLEOTIDE SEQUENCE [LARGE SCALE GENOMIC DNA]</scope>
    <source>
        <strain evidence="10 11">DSM 8605</strain>
    </source>
</reference>
<evidence type="ECO:0000256" key="4">
    <source>
        <dbReference type="ARBA" id="ARBA00022692"/>
    </source>
</evidence>
<keyword evidence="11" id="KW-1185">Reference proteome</keyword>
<evidence type="ECO:0000256" key="9">
    <source>
        <dbReference type="SAM" id="Phobius"/>
    </source>
</evidence>
<dbReference type="GO" id="GO:0046961">
    <property type="term" value="F:proton-transporting ATPase activity, rotational mechanism"/>
    <property type="evidence" value="ECO:0007669"/>
    <property type="project" value="InterPro"/>
</dbReference>
<keyword evidence="8" id="KW-0175">Coiled coil</keyword>
<feature type="transmembrane region" description="Helical" evidence="9">
    <location>
        <begin position="585"/>
        <end position="608"/>
    </location>
</feature>
<evidence type="ECO:0000256" key="3">
    <source>
        <dbReference type="ARBA" id="ARBA00022448"/>
    </source>
</evidence>
<evidence type="ECO:0000256" key="7">
    <source>
        <dbReference type="ARBA" id="ARBA00023136"/>
    </source>
</evidence>
<keyword evidence="3" id="KW-0813">Transport</keyword>
<proteinExistence type="inferred from homology"/>
<gene>
    <name evidence="10" type="ORF">SAMN02745207_00512</name>
</gene>
<keyword evidence="4 9" id="KW-0812">Transmembrane</keyword>
<dbReference type="GO" id="GO:0007035">
    <property type="term" value="P:vacuolar acidification"/>
    <property type="evidence" value="ECO:0007669"/>
    <property type="project" value="TreeGrafter"/>
</dbReference>
<dbReference type="AlphaFoldDB" id="A0A1M5RFT0"/>
<feature type="transmembrane region" description="Helical" evidence="9">
    <location>
        <begin position="561"/>
        <end position="579"/>
    </location>
</feature>
<evidence type="ECO:0000313" key="10">
    <source>
        <dbReference type="EMBL" id="SHH25232.1"/>
    </source>
</evidence>
<dbReference type="EMBL" id="FQXM01000003">
    <property type="protein sequence ID" value="SHH25232.1"/>
    <property type="molecule type" value="Genomic_DNA"/>
</dbReference>
<dbReference type="GO" id="GO:0016471">
    <property type="term" value="C:vacuolar proton-transporting V-type ATPase complex"/>
    <property type="evidence" value="ECO:0007669"/>
    <property type="project" value="TreeGrafter"/>
</dbReference>
<evidence type="ECO:0000313" key="11">
    <source>
        <dbReference type="Proteomes" id="UP000184447"/>
    </source>
</evidence>
<keyword evidence="5 9" id="KW-1133">Transmembrane helix</keyword>
<comment type="subcellular location">
    <subcellularLocation>
        <location evidence="1">Membrane</location>
        <topology evidence="1">Multi-pass membrane protein</topology>
    </subcellularLocation>
</comment>
<dbReference type="STRING" id="1121316.SAMN02745207_00512"/>
<evidence type="ECO:0000256" key="1">
    <source>
        <dbReference type="ARBA" id="ARBA00004141"/>
    </source>
</evidence>
<organism evidence="10 11">
    <name type="scientific">Clostridium grantii DSM 8605</name>
    <dbReference type="NCBI Taxonomy" id="1121316"/>
    <lineage>
        <taxon>Bacteria</taxon>
        <taxon>Bacillati</taxon>
        <taxon>Bacillota</taxon>
        <taxon>Clostridia</taxon>
        <taxon>Eubacteriales</taxon>
        <taxon>Clostridiaceae</taxon>
        <taxon>Clostridium</taxon>
    </lineage>
</organism>
<sequence length="653" mass="74015">MAIVKMNKFNLYAFESQKEELLQNLQKFEGIQFKNLHESLKEEDTSFLSIASNNDEIHQIENQLSKVKFSIDFLDKYIKKEKGLKALKEGKKTFTFEEVEDFMKKSQWESIYEDLKSMDEKLNLLHNQETKLQGEVEALKSWVEFDSPFDDLKDLSLTSAFVGTMPTSLMESFQKEFSQKNDSTYLEVISQDKNDTYLFVVILKELEDTANEIFKEHAFSKASFQYDKKPLDVIKKHKEEILKIEEEIEKISQQASAKNKEYEQLIIAYDHIESSLNRAKICDNFGKSENIILIEGWNSVEENAQLEEIVEDTLNSEYFLEFIEASEEDVVPIKLKNNAFVEPFESITEMYSLPNYGEIDPTPILSVFYLIFFGMMLSDAGYGIIMVLGTFIALKILPLEKAQRSFAKLIFYLGISTTVWGIIYGGWFGDAPSSLFGIDNVPYLLNPGTEINKILIISFAFGIVHIFVGLGIKAYILIRQNKIKDALYDVATWAITVIGALLMGLVPSSSIGMILLIFGLISLFLTQGRDAKSIGGKIGGGIFGVYNITGYFGDVVSYSRLMALGLATGFIASAFNMIIKLIPAPFVYILGPILFVALHAFNLAINALGSYVHTARLQYLEFFNKFYEGGGKKFTPFKSSNKFINIKNNKIQN</sequence>
<feature type="transmembrane region" description="Helical" evidence="9">
    <location>
        <begin position="409"/>
        <end position="427"/>
    </location>
</feature>
<dbReference type="Proteomes" id="UP000184447">
    <property type="component" value="Unassembled WGS sequence"/>
</dbReference>